<dbReference type="PRINTS" id="PR00463">
    <property type="entry name" value="EP450I"/>
</dbReference>
<keyword evidence="10 14" id="KW-0503">Monooxygenase</keyword>
<dbReference type="PANTHER" id="PTHR24305:SF187">
    <property type="entry name" value="P450, PUTATIVE (EUROFUNG)-RELATED"/>
    <property type="match status" value="1"/>
</dbReference>
<dbReference type="GO" id="GO:0004497">
    <property type="term" value="F:monooxygenase activity"/>
    <property type="evidence" value="ECO:0007669"/>
    <property type="project" value="UniProtKB-KW"/>
</dbReference>
<protein>
    <submittedName>
        <fullName evidence="14">Cytochrome P450 monooxygenase</fullName>
    </submittedName>
</protein>
<dbReference type="InterPro" id="IPR001128">
    <property type="entry name" value="Cyt_P450"/>
</dbReference>
<keyword evidence="5 13" id="KW-0812">Transmembrane</keyword>
<dbReference type="OrthoDB" id="6692864at2759"/>
<feature type="transmembrane region" description="Helical" evidence="13">
    <location>
        <begin position="21"/>
        <end position="44"/>
    </location>
</feature>
<evidence type="ECO:0000256" key="7">
    <source>
        <dbReference type="ARBA" id="ARBA00022989"/>
    </source>
</evidence>
<keyword evidence="15" id="KW-1185">Reference proteome</keyword>
<dbReference type="GO" id="GO:0005506">
    <property type="term" value="F:iron ion binding"/>
    <property type="evidence" value="ECO:0007669"/>
    <property type="project" value="InterPro"/>
</dbReference>
<evidence type="ECO:0000256" key="9">
    <source>
        <dbReference type="ARBA" id="ARBA00023004"/>
    </source>
</evidence>
<evidence type="ECO:0000256" key="2">
    <source>
        <dbReference type="ARBA" id="ARBA00004370"/>
    </source>
</evidence>
<accession>J3KEE1</accession>
<dbReference type="EMBL" id="GG704914">
    <property type="protein sequence ID" value="EAS33838.3"/>
    <property type="molecule type" value="Genomic_DNA"/>
</dbReference>
<dbReference type="GeneID" id="4562724"/>
<organism evidence="14 15">
    <name type="scientific">Coccidioides immitis (strain RS)</name>
    <name type="common">Valley fever fungus</name>
    <dbReference type="NCBI Taxonomy" id="246410"/>
    <lineage>
        <taxon>Eukaryota</taxon>
        <taxon>Fungi</taxon>
        <taxon>Dikarya</taxon>
        <taxon>Ascomycota</taxon>
        <taxon>Pezizomycotina</taxon>
        <taxon>Eurotiomycetes</taxon>
        <taxon>Eurotiomycetidae</taxon>
        <taxon>Onygenales</taxon>
        <taxon>Onygenaceae</taxon>
        <taxon>Coccidioides</taxon>
    </lineage>
</organism>
<evidence type="ECO:0000256" key="6">
    <source>
        <dbReference type="ARBA" id="ARBA00022723"/>
    </source>
</evidence>
<reference evidence="15" key="2">
    <citation type="journal article" date="2010" name="Genome Res.">
        <title>Population genomic sequencing of Coccidioides fungi reveals recent hybridization and transposon control.</title>
        <authorList>
            <person name="Neafsey D.E."/>
            <person name="Barker B.M."/>
            <person name="Sharpton T.J."/>
            <person name="Stajich J.E."/>
            <person name="Park D.J."/>
            <person name="Whiston E."/>
            <person name="Hung C.-Y."/>
            <person name="McMahan C."/>
            <person name="White J."/>
            <person name="Sykes S."/>
            <person name="Heiman D."/>
            <person name="Young S."/>
            <person name="Zeng Q."/>
            <person name="Abouelleil A."/>
            <person name="Aftuck L."/>
            <person name="Bessette D."/>
            <person name="Brown A."/>
            <person name="FitzGerald M."/>
            <person name="Lui A."/>
            <person name="Macdonald J.P."/>
            <person name="Priest M."/>
            <person name="Orbach M.J."/>
            <person name="Galgiani J.N."/>
            <person name="Kirkland T.N."/>
            <person name="Cole G.T."/>
            <person name="Birren B.W."/>
            <person name="Henn M.R."/>
            <person name="Taylor J.W."/>
            <person name="Rounsley S.D."/>
        </authorList>
    </citation>
    <scope>GENOME REANNOTATION</scope>
    <source>
        <strain evidence="15">RS</strain>
    </source>
</reference>
<evidence type="ECO:0000313" key="14">
    <source>
        <dbReference type="EMBL" id="EAS33838.3"/>
    </source>
</evidence>
<keyword evidence="7 13" id="KW-1133">Transmembrane helix</keyword>
<dbReference type="GO" id="GO:0016705">
    <property type="term" value="F:oxidoreductase activity, acting on paired donors, with incorporation or reduction of molecular oxygen"/>
    <property type="evidence" value="ECO:0007669"/>
    <property type="project" value="InterPro"/>
</dbReference>
<dbReference type="GO" id="GO:0016020">
    <property type="term" value="C:membrane"/>
    <property type="evidence" value="ECO:0007669"/>
    <property type="project" value="UniProtKB-SubCell"/>
</dbReference>
<keyword evidence="4 12" id="KW-0349">Heme</keyword>
<dbReference type="Pfam" id="PF00067">
    <property type="entry name" value="p450"/>
    <property type="match status" value="1"/>
</dbReference>
<keyword evidence="6 12" id="KW-0479">Metal-binding</keyword>
<evidence type="ECO:0000256" key="5">
    <source>
        <dbReference type="ARBA" id="ARBA00022692"/>
    </source>
</evidence>
<name>J3KEE1_COCIM</name>
<dbReference type="AlphaFoldDB" id="J3KEE1"/>
<dbReference type="OMA" id="DKDIQHA"/>
<reference evidence="15" key="1">
    <citation type="journal article" date="2009" name="Genome Res.">
        <title>Comparative genomic analyses of the human fungal pathogens Coccidioides and their relatives.</title>
        <authorList>
            <person name="Sharpton T.J."/>
            <person name="Stajich J.E."/>
            <person name="Rounsley S.D."/>
            <person name="Gardner M.J."/>
            <person name="Wortman J.R."/>
            <person name="Jordar V.S."/>
            <person name="Maiti R."/>
            <person name="Kodira C.D."/>
            <person name="Neafsey D.E."/>
            <person name="Zeng Q."/>
            <person name="Hung C.-Y."/>
            <person name="McMahan C."/>
            <person name="Muszewska A."/>
            <person name="Grynberg M."/>
            <person name="Mandel M.A."/>
            <person name="Kellner E.M."/>
            <person name="Barker B.M."/>
            <person name="Galgiani J.N."/>
            <person name="Orbach M.J."/>
            <person name="Kirkland T.N."/>
            <person name="Cole G.T."/>
            <person name="Henn M.R."/>
            <person name="Birren B.W."/>
            <person name="Taylor J.W."/>
        </authorList>
    </citation>
    <scope>NUCLEOTIDE SEQUENCE [LARGE SCALE GENOMIC DNA]</scope>
    <source>
        <strain evidence="15">RS</strain>
    </source>
</reference>
<dbReference type="CDD" id="cd11061">
    <property type="entry name" value="CYP67-like"/>
    <property type="match status" value="1"/>
</dbReference>
<proteinExistence type="inferred from homology"/>
<feature type="transmembrane region" description="Helical" evidence="13">
    <location>
        <begin position="50"/>
        <end position="69"/>
    </location>
</feature>
<dbReference type="InterPro" id="IPR050121">
    <property type="entry name" value="Cytochrome_P450_monoxygenase"/>
</dbReference>
<feature type="transmembrane region" description="Helical" evidence="13">
    <location>
        <begin position="105"/>
        <end position="132"/>
    </location>
</feature>
<keyword evidence="9 12" id="KW-0408">Iron</keyword>
<keyword evidence="11 13" id="KW-0472">Membrane</keyword>
<dbReference type="InterPro" id="IPR002401">
    <property type="entry name" value="Cyt_P450_E_grp-I"/>
</dbReference>
<dbReference type="GO" id="GO:1902181">
    <property type="term" value="P:verruculogen biosynthetic process"/>
    <property type="evidence" value="ECO:0007669"/>
    <property type="project" value="UniProtKB-ARBA"/>
</dbReference>
<evidence type="ECO:0000256" key="4">
    <source>
        <dbReference type="ARBA" id="ARBA00022617"/>
    </source>
</evidence>
<dbReference type="GO" id="GO:0020037">
    <property type="term" value="F:heme binding"/>
    <property type="evidence" value="ECO:0007669"/>
    <property type="project" value="InterPro"/>
</dbReference>
<dbReference type="PANTHER" id="PTHR24305">
    <property type="entry name" value="CYTOCHROME P450"/>
    <property type="match status" value="1"/>
</dbReference>
<dbReference type="VEuPathDB" id="FungiDB:CIMG_04862"/>
<evidence type="ECO:0000256" key="1">
    <source>
        <dbReference type="ARBA" id="ARBA00001971"/>
    </source>
</evidence>
<dbReference type="RefSeq" id="XP_001245421.2">
    <property type="nucleotide sequence ID" value="XM_001245420.2"/>
</dbReference>
<feature type="binding site" description="axial binding residue" evidence="12">
    <location>
        <position position="529"/>
    </location>
    <ligand>
        <name>heme</name>
        <dbReference type="ChEBI" id="CHEBI:30413"/>
    </ligand>
    <ligandPart>
        <name>Fe</name>
        <dbReference type="ChEBI" id="CHEBI:18248"/>
    </ligandPart>
</feature>
<evidence type="ECO:0000256" key="3">
    <source>
        <dbReference type="ARBA" id="ARBA00010617"/>
    </source>
</evidence>
<evidence type="ECO:0000256" key="12">
    <source>
        <dbReference type="PIRSR" id="PIRSR602401-1"/>
    </source>
</evidence>
<dbReference type="PRINTS" id="PR00385">
    <property type="entry name" value="P450"/>
</dbReference>
<evidence type="ECO:0000313" key="15">
    <source>
        <dbReference type="Proteomes" id="UP000001261"/>
    </source>
</evidence>
<dbReference type="FunFam" id="1.10.630.10:FF:000063">
    <property type="entry name" value="Cytochrome P450 monooxygenase"/>
    <property type="match status" value="1"/>
</dbReference>
<keyword evidence="8" id="KW-0560">Oxidoreductase</keyword>
<gene>
    <name evidence="14" type="ORF">CIMG_04862</name>
</gene>
<dbReference type="SUPFAM" id="SSF48264">
    <property type="entry name" value="Cytochrome P450"/>
    <property type="match status" value="1"/>
</dbReference>
<sequence>MAPLARYSHHRDERAAEELHRGPGVTILGILPGGATALLSITPINMDCTFMTPCAVAGGVGVLSHLLYFIRGEHHKYAHRWITRIFAGITVLAVSVLRVTEYQFLRTLILTILLSTSYFVGLYGSIGIYRIFFHPLRKFKGPFWARASNLYHMCMIRKSDNYLVMKKLHKQYGPIIRTGPANLSINDPAAIPIVLSDRAKCFKGPWYDRSLPLVNLHTVRDKKVHDARRKVFSKAFTPTALREYEERVVVHCEEFVRQMSRLSGKPFDASEWFKYFAFDVMGDLGLGKEFHMMTTETNRWIPTLLETSMKHVGPTSPVPWMAPILHKMPWAGKGARAWLEFVGSQVKQRTQKKSDKRDILSHLIDAYDQTEKKDIDYQWLRGDTRLTIVGGSDTTAATLTFLFYHLAKDPSQVEKLRAELEPLLNGKPQLDPKDVSKAQHLNGVIQETLRLHPAIPSGFPRVTPPEGVTISGTYIPGGTTIVIPLYAMQHDEANYANAEEFIPERWYSKPELIKNRDAFLTWNIGTNGCIGRALALTEMRNLITYFIRNFSTVRFAPGEDGTKLVTETKDHFTVGVKPLHLIFE</sequence>
<comment type="similarity">
    <text evidence="3">Belongs to the cytochrome P450 family.</text>
</comment>
<evidence type="ECO:0000256" key="13">
    <source>
        <dbReference type="SAM" id="Phobius"/>
    </source>
</evidence>
<comment type="subcellular location">
    <subcellularLocation>
        <location evidence="2">Membrane</location>
    </subcellularLocation>
</comment>
<evidence type="ECO:0000256" key="8">
    <source>
        <dbReference type="ARBA" id="ARBA00023002"/>
    </source>
</evidence>
<comment type="cofactor">
    <cofactor evidence="1 12">
        <name>heme</name>
        <dbReference type="ChEBI" id="CHEBI:30413"/>
    </cofactor>
</comment>
<evidence type="ECO:0000256" key="11">
    <source>
        <dbReference type="ARBA" id="ARBA00023136"/>
    </source>
</evidence>
<dbReference type="KEGG" id="cim:CIMG_04862"/>
<dbReference type="InterPro" id="IPR036396">
    <property type="entry name" value="Cyt_P450_sf"/>
</dbReference>
<dbReference type="InParanoid" id="J3KEE1"/>
<dbReference type="Gene3D" id="1.10.630.10">
    <property type="entry name" value="Cytochrome P450"/>
    <property type="match status" value="1"/>
</dbReference>
<evidence type="ECO:0000256" key="10">
    <source>
        <dbReference type="ARBA" id="ARBA00023033"/>
    </source>
</evidence>
<dbReference type="Proteomes" id="UP000001261">
    <property type="component" value="Unassembled WGS sequence"/>
</dbReference>
<feature type="transmembrane region" description="Helical" evidence="13">
    <location>
        <begin position="81"/>
        <end position="99"/>
    </location>
</feature>